<evidence type="ECO:0000313" key="2">
    <source>
        <dbReference type="Proteomes" id="UP000501558"/>
    </source>
</evidence>
<dbReference type="EMBL" id="CP047628">
    <property type="protein sequence ID" value="QIW58393.1"/>
    <property type="molecule type" value="Genomic_DNA"/>
</dbReference>
<proteinExistence type="predicted"/>
<dbReference type="Proteomes" id="UP000501558">
    <property type="component" value="Chromosome"/>
</dbReference>
<gene>
    <name evidence="1" type="ORF">GU334_05505</name>
</gene>
<dbReference type="AlphaFoldDB" id="A0AAE6YMR3"/>
<evidence type="ECO:0000313" key="1">
    <source>
        <dbReference type="EMBL" id="QIW58393.1"/>
    </source>
</evidence>
<reference evidence="1 2" key="1">
    <citation type="submission" date="2019-12" db="EMBL/GenBank/DDBJ databases">
        <title>Whole genome sequences of Lactococcus raffinolactis strains isolated from sewage.</title>
        <authorList>
            <person name="Ybazeta G."/>
            <person name="Ross M."/>
            <person name="Brabant-Kirwan D."/>
            <person name="Saleh M."/>
            <person name="Dillon J.A."/>
            <person name="Splinter K."/>
            <person name="Nokhbeh R."/>
        </authorList>
    </citation>
    <scope>NUCLEOTIDE SEQUENCE [LARGE SCALE GENOMIC DNA]</scope>
    <source>
        <strain evidence="1 2">Lr_19_14</strain>
    </source>
</reference>
<keyword evidence="2" id="KW-1185">Reference proteome</keyword>
<sequence length="66" mass="7762">MRREILGHREGVCPNCESTEFDDQIFDDVDEFRVYSMTCTVCHAEIREWYKCCYDETIATIEGDGE</sequence>
<name>A0AAE6YMR3_9LACT</name>
<accession>A0AAE6YMR3</accession>
<protein>
    <submittedName>
        <fullName evidence="1">Uncharacterized protein</fullName>
    </submittedName>
</protein>
<dbReference type="RefSeq" id="WP_167841302.1">
    <property type="nucleotide sequence ID" value="NZ_CP047628.1"/>
</dbReference>
<organism evidence="1 2">
    <name type="scientific">Pseudolactococcus raffinolactis</name>
    <dbReference type="NCBI Taxonomy" id="1366"/>
    <lineage>
        <taxon>Bacteria</taxon>
        <taxon>Bacillati</taxon>
        <taxon>Bacillota</taxon>
        <taxon>Bacilli</taxon>
        <taxon>Lactobacillales</taxon>
        <taxon>Streptococcaceae</taxon>
        <taxon>Pseudolactococcus</taxon>
    </lineage>
</organism>